<gene>
    <name evidence="2" type="ORF">EZS28_026456</name>
</gene>
<comment type="caution">
    <text evidence="2">The sequence shown here is derived from an EMBL/GenBank/DDBJ whole genome shotgun (WGS) entry which is preliminary data.</text>
</comment>
<accession>A0A5J4V517</accession>
<dbReference type="Proteomes" id="UP000324800">
    <property type="component" value="Unassembled WGS sequence"/>
</dbReference>
<protein>
    <submittedName>
        <fullName evidence="2">Uncharacterized protein</fullName>
    </submittedName>
</protein>
<proteinExistence type="predicted"/>
<evidence type="ECO:0000256" key="1">
    <source>
        <dbReference type="SAM" id="MobiDB-lite"/>
    </source>
</evidence>
<sequence length="164" mass="18834">MAQTKKINKNYKQKDVEEKDDSDDDYQYPNDDVDSDLTEIFANIGQLNRHKSGQIIEVAKVPNLAIVDIDLHRTQSDMQKDDTQNKILWELGGYKKSLGLVHTAHGGLYYHIDIFAAIDQSFRGVVQAGPTIREYIIQKKLTLKYIDLNDYKSQTFFMSIEVCS</sequence>
<dbReference type="EMBL" id="SNRW01009426">
    <property type="protein sequence ID" value="KAA6378016.1"/>
    <property type="molecule type" value="Genomic_DNA"/>
</dbReference>
<organism evidence="2 3">
    <name type="scientific">Streblomastix strix</name>
    <dbReference type="NCBI Taxonomy" id="222440"/>
    <lineage>
        <taxon>Eukaryota</taxon>
        <taxon>Metamonada</taxon>
        <taxon>Preaxostyla</taxon>
        <taxon>Oxymonadida</taxon>
        <taxon>Streblomastigidae</taxon>
        <taxon>Streblomastix</taxon>
    </lineage>
</organism>
<feature type="compositionally biased region" description="Basic residues" evidence="1">
    <location>
        <begin position="1"/>
        <end position="11"/>
    </location>
</feature>
<feature type="compositionally biased region" description="Acidic residues" evidence="1">
    <location>
        <begin position="18"/>
        <end position="30"/>
    </location>
</feature>
<dbReference type="AlphaFoldDB" id="A0A5J4V517"/>
<evidence type="ECO:0000313" key="3">
    <source>
        <dbReference type="Proteomes" id="UP000324800"/>
    </source>
</evidence>
<name>A0A5J4V517_9EUKA</name>
<feature type="region of interest" description="Disordered" evidence="1">
    <location>
        <begin position="1"/>
        <end position="30"/>
    </location>
</feature>
<reference evidence="2 3" key="1">
    <citation type="submission" date="2019-03" db="EMBL/GenBank/DDBJ databases">
        <title>Single cell metagenomics reveals metabolic interactions within the superorganism composed of flagellate Streblomastix strix and complex community of Bacteroidetes bacteria on its surface.</title>
        <authorList>
            <person name="Treitli S.C."/>
            <person name="Kolisko M."/>
            <person name="Husnik F."/>
            <person name="Keeling P."/>
            <person name="Hampl V."/>
        </authorList>
    </citation>
    <scope>NUCLEOTIDE SEQUENCE [LARGE SCALE GENOMIC DNA]</scope>
    <source>
        <strain evidence="2">ST1C</strain>
    </source>
</reference>
<evidence type="ECO:0000313" key="2">
    <source>
        <dbReference type="EMBL" id="KAA6378016.1"/>
    </source>
</evidence>